<proteinExistence type="predicted"/>
<comment type="caution">
    <text evidence="2">The sequence shown here is derived from an EMBL/GenBank/DDBJ whole genome shotgun (WGS) entry which is preliminary data.</text>
</comment>
<dbReference type="EMBL" id="AZBU02000008">
    <property type="protein sequence ID" value="TKR67813.1"/>
    <property type="molecule type" value="Genomic_DNA"/>
</dbReference>
<feature type="transmembrane region" description="Helical" evidence="1">
    <location>
        <begin position="119"/>
        <end position="137"/>
    </location>
</feature>
<evidence type="ECO:0000313" key="3">
    <source>
        <dbReference type="Proteomes" id="UP000298663"/>
    </source>
</evidence>
<name>A0A4U5MFU1_STECR</name>
<gene>
    <name evidence="2" type="ORF">L596_023904</name>
</gene>
<keyword evidence="1" id="KW-0472">Membrane</keyword>
<evidence type="ECO:0000313" key="2">
    <source>
        <dbReference type="EMBL" id="TKR67813.1"/>
    </source>
</evidence>
<reference evidence="2 3" key="1">
    <citation type="journal article" date="2015" name="Genome Biol.">
        <title>Comparative genomics of Steinernema reveals deeply conserved gene regulatory networks.</title>
        <authorList>
            <person name="Dillman A.R."/>
            <person name="Macchietto M."/>
            <person name="Porter C.F."/>
            <person name="Rogers A."/>
            <person name="Williams B."/>
            <person name="Antoshechkin I."/>
            <person name="Lee M.M."/>
            <person name="Goodwin Z."/>
            <person name="Lu X."/>
            <person name="Lewis E.E."/>
            <person name="Goodrich-Blair H."/>
            <person name="Stock S.P."/>
            <person name="Adams B.J."/>
            <person name="Sternberg P.W."/>
            <person name="Mortazavi A."/>
        </authorList>
    </citation>
    <scope>NUCLEOTIDE SEQUENCE [LARGE SCALE GENOMIC DNA]</scope>
    <source>
        <strain evidence="2 3">ALL</strain>
    </source>
</reference>
<protein>
    <submittedName>
        <fullName evidence="2">Uncharacterized protein</fullName>
    </submittedName>
</protein>
<dbReference type="Proteomes" id="UP000298663">
    <property type="component" value="Unassembled WGS sequence"/>
</dbReference>
<reference evidence="2 3" key="2">
    <citation type="journal article" date="2019" name="G3 (Bethesda)">
        <title>Hybrid Assembly of the Genome of the Entomopathogenic Nematode Steinernema carpocapsae Identifies the X-Chromosome.</title>
        <authorList>
            <person name="Serra L."/>
            <person name="Macchietto M."/>
            <person name="Macias-Munoz A."/>
            <person name="McGill C.J."/>
            <person name="Rodriguez I.M."/>
            <person name="Rodriguez B."/>
            <person name="Murad R."/>
            <person name="Mortazavi A."/>
        </authorList>
    </citation>
    <scope>NUCLEOTIDE SEQUENCE [LARGE SCALE GENOMIC DNA]</scope>
    <source>
        <strain evidence="2 3">ALL</strain>
    </source>
</reference>
<evidence type="ECO:0000256" key="1">
    <source>
        <dbReference type="SAM" id="Phobius"/>
    </source>
</evidence>
<keyword evidence="1" id="KW-1133">Transmembrane helix</keyword>
<sequence>MIKRHITSRAETSLTTNGTDDPFPIVEFLLKTLAYERGQSLEKLLVAYLKAPDILNSGHFKDKLRYFDEEVEKVRDLVNRDQMRIEKSWIDLKLNNTPGIALECLEFSCKTFFQKKKRAILYSLASFIAVSLFFSNFTSATTAGSDKNRQRAPQK</sequence>
<dbReference type="AlphaFoldDB" id="A0A4U5MFU1"/>
<keyword evidence="3" id="KW-1185">Reference proteome</keyword>
<organism evidence="2 3">
    <name type="scientific">Steinernema carpocapsae</name>
    <name type="common">Entomopathogenic nematode</name>
    <dbReference type="NCBI Taxonomy" id="34508"/>
    <lineage>
        <taxon>Eukaryota</taxon>
        <taxon>Metazoa</taxon>
        <taxon>Ecdysozoa</taxon>
        <taxon>Nematoda</taxon>
        <taxon>Chromadorea</taxon>
        <taxon>Rhabditida</taxon>
        <taxon>Tylenchina</taxon>
        <taxon>Panagrolaimomorpha</taxon>
        <taxon>Strongyloidoidea</taxon>
        <taxon>Steinernematidae</taxon>
        <taxon>Steinernema</taxon>
    </lineage>
</organism>
<accession>A0A4U5MFU1</accession>
<keyword evidence="1" id="KW-0812">Transmembrane</keyword>